<feature type="region of interest" description="Disordered" evidence="1">
    <location>
        <begin position="1"/>
        <end position="146"/>
    </location>
</feature>
<name>A0A6J4M744_9BACT</name>
<accession>A0A6J4M744</accession>
<evidence type="ECO:0000256" key="1">
    <source>
        <dbReference type="SAM" id="MobiDB-lite"/>
    </source>
</evidence>
<dbReference type="AlphaFoldDB" id="A0A6J4M744"/>
<feature type="non-terminal residue" evidence="2">
    <location>
        <position position="146"/>
    </location>
</feature>
<feature type="non-terminal residue" evidence="2">
    <location>
        <position position="1"/>
    </location>
</feature>
<protein>
    <submittedName>
        <fullName evidence="2">Transcriptional regulator, MecI family</fullName>
    </submittedName>
</protein>
<dbReference type="EMBL" id="CADCTX010000800">
    <property type="protein sequence ID" value="CAA9351182.1"/>
    <property type="molecule type" value="Genomic_DNA"/>
</dbReference>
<gene>
    <name evidence="2" type="ORF">AVDCRST_MAG40-2907</name>
</gene>
<organism evidence="2">
    <name type="scientific">uncultured Gemmatimonadaceae bacterium</name>
    <dbReference type="NCBI Taxonomy" id="246130"/>
    <lineage>
        <taxon>Bacteria</taxon>
        <taxon>Pseudomonadati</taxon>
        <taxon>Gemmatimonadota</taxon>
        <taxon>Gemmatimonadia</taxon>
        <taxon>Gemmatimonadales</taxon>
        <taxon>Gemmatimonadaceae</taxon>
        <taxon>environmental samples</taxon>
    </lineage>
</organism>
<reference evidence="2" key="1">
    <citation type="submission" date="2020-02" db="EMBL/GenBank/DDBJ databases">
        <authorList>
            <person name="Meier V. D."/>
        </authorList>
    </citation>
    <scope>NUCLEOTIDE SEQUENCE</scope>
    <source>
        <strain evidence="2">AVDCRST_MAG40</strain>
    </source>
</reference>
<sequence>GPESLPLHVRSAEEGAAQDPRRPRGGRHGGDLGPRPGHGPRRPRAARRGRPGARVHDRHDRDVAPGGQGAAGEAEGRRGLRVHAGREQGGVHQADRRHGAERAPGRLHRPRDEPVRRLRGRAGRRGDRGAGEGDRGEAEASGSRCL</sequence>
<feature type="compositionally biased region" description="Basic residues" evidence="1">
    <location>
        <begin position="38"/>
        <end position="53"/>
    </location>
</feature>
<proteinExistence type="predicted"/>
<feature type="compositionally biased region" description="Basic and acidic residues" evidence="1">
    <location>
        <begin position="54"/>
        <end position="63"/>
    </location>
</feature>
<feature type="compositionally biased region" description="Basic and acidic residues" evidence="1">
    <location>
        <begin position="93"/>
        <end position="116"/>
    </location>
</feature>
<evidence type="ECO:0000313" key="2">
    <source>
        <dbReference type="EMBL" id="CAA9351182.1"/>
    </source>
</evidence>
<feature type="compositionally biased region" description="Basic and acidic residues" evidence="1">
    <location>
        <begin position="124"/>
        <end position="138"/>
    </location>
</feature>